<evidence type="ECO:0000256" key="1">
    <source>
        <dbReference type="SAM" id="Phobius"/>
    </source>
</evidence>
<organism evidence="2 3">
    <name type="scientific">Pedobacter steynii</name>
    <dbReference type="NCBI Taxonomy" id="430522"/>
    <lineage>
        <taxon>Bacteria</taxon>
        <taxon>Pseudomonadati</taxon>
        <taxon>Bacteroidota</taxon>
        <taxon>Sphingobacteriia</taxon>
        <taxon>Sphingobacteriales</taxon>
        <taxon>Sphingobacteriaceae</taxon>
        <taxon>Pedobacter</taxon>
    </lineage>
</organism>
<dbReference type="Proteomes" id="UP000094313">
    <property type="component" value="Chromosome"/>
</dbReference>
<keyword evidence="1" id="KW-0812">Transmembrane</keyword>
<keyword evidence="3" id="KW-1185">Reference proteome</keyword>
<dbReference type="AlphaFoldDB" id="A0A1D7QGK8"/>
<dbReference type="KEGG" id="psty:BFS30_11775"/>
<dbReference type="EMBL" id="CP017141">
    <property type="protein sequence ID" value="AOM77793.1"/>
    <property type="molecule type" value="Genomic_DNA"/>
</dbReference>
<name>A0A1D7QGK8_9SPHI</name>
<reference evidence="2 3" key="1">
    <citation type="submission" date="2016-08" db="EMBL/GenBank/DDBJ databases">
        <authorList>
            <person name="Seilhamer J.J."/>
        </authorList>
    </citation>
    <scope>NUCLEOTIDE SEQUENCE [LARGE SCALE GENOMIC DNA]</scope>
    <source>
        <strain evidence="2 3">DX4</strain>
    </source>
</reference>
<feature type="transmembrane region" description="Helical" evidence="1">
    <location>
        <begin position="7"/>
        <end position="25"/>
    </location>
</feature>
<feature type="transmembrane region" description="Helical" evidence="1">
    <location>
        <begin position="37"/>
        <end position="56"/>
    </location>
</feature>
<keyword evidence="1" id="KW-1133">Transmembrane helix</keyword>
<gene>
    <name evidence="2" type="ORF">BFS30_11775</name>
</gene>
<proteinExistence type="predicted"/>
<evidence type="ECO:0008006" key="4">
    <source>
        <dbReference type="Google" id="ProtNLM"/>
    </source>
</evidence>
<protein>
    <recommendedName>
        <fullName evidence="4">ATP synthase protein I</fullName>
    </recommendedName>
</protein>
<evidence type="ECO:0000313" key="2">
    <source>
        <dbReference type="EMBL" id="AOM77793.1"/>
    </source>
</evidence>
<sequence>MSLTRFTLYYLLYSFVLAVIAYFLPSVFPDQLILVKKFWLVFGFLASITFIAYILADLGIKKNPETGIMAIMGSIALKMIFSMAFVLIYSLKGKENGFVFVLNFFSLYLLFSFFEIYCLLRNLRHQNKK</sequence>
<feature type="transmembrane region" description="Helical" evidence="1">
    <location>
        <begin position="97"/>
        <end position="120"/>
    </location>
</feature>
<evidence type="ECO:0000313" key="3">
    <source>
        <dbReference type="Proteomes" id="UP000094313"/>
    </source>
</evidence>
<accession>A0A1D7QGK8</accession>
<feature type="transmembrane region" description="Helical" evidence="1">
    <location>
        <begin position="68"/>
        <end position="91"/>
    </location>
</feature>
<dbReference type="RefSeq" id="WP_069379481.1">
    <property type="nucleotide sequence ID" value="NZ_CP017141.1"/>
</dbReference>
<keyword evidence="1" id="KW-0472">Membrane</keyword>